<reference evidence="1 2" key="1">
    <citation type="journal article" date="2019" name="Nat. Ecol. Evol.">
        <title>Megaphylogeny resolves global patterns of mushroom evolution.</title>
        <authorList>
            <person name="Varga T."/>
            <person name="Krizsan K."/>
            <person name="Foldi C."/>
            <person name="Dima B."/>
            <person name="Sanchez-Garcia M."/>
            <person name="Sanchez-Ramirez S."/>
            <person name="Szollosi G.J."/>
            <person name="Szarkandi J.G."/>
            <person name="Papp V."/>
            <person name="Albert L."/>
            <person name="Andreopoulos W."/>
            <person name="Angelini C."/>
            <person name="Antonin V."/>
            <person name="Barry K.W."/>
            <person name="Bougher N.L."/>
            <person name="Buchanan P."/>
            <person name="Buyck B."/>
            <person name="Bense V."/>
            <person name="Catcheside P."/>
            <person name="Chovatia M."/>
            <person name="Cooper J."/>
            <person name="Damon W."/>
            <person name="Desjardin D."/>
            <person name="Finy P."/>
            <person name="Geml J."/>
            <person name="Haridas S."/>
            <person name="Hughes K."/>
            <person name="Justo A."/>
            <person name="Karasinski D."/>
            <person name="Kautmanova I."/>
            <person name="Kiss B."/>
            <person name="Kocsube S."/>
            <person name="Kotiranta H."/>
            <person name="LaButti K.M."/>
            <person name="Lechner B.E."/>
            <person name="Liimatainen K."/>
            <person name="Lipzen A."/>
            <person name="Lukacs Z."/>
            <person name="Mihaltcheva S."/>
            <person name="Morgado L.N."/>
            <person name="Niskanen T."/>
            <person name="Noordeloos M.E."/>
            <person name="Ohm R.A."/>
            <person name="Ortiz-Santana B."/>
            <person name="Ovrebo C."/>
            <person name="Racz N."/>
            <person name="Riley R."/>
            <person name="Savchenko A."/>
            <person name="Shiryaev A."/>
            <person name="Soop K."/>
            <person name="Spirin V."/>
            <person name="Szebenyi C."/>
            <person name="Tomsovsky M."/>
            <person name="Tulloss R.E."/>
            <person name="Uehling J."/>
            <person name="Grigoriev I.V."/>
            <person name="Vagvolgyi C."/>
            <person name="Papp T."/>
            <person name="Martin F.M."/>
            <person name="Miettinen O."/>
            <person name="Hibbett D.S."/>
            <person name="Nagy L.G."/>
        </authorList>
    </citation>
    <scope>NUCLEOTIDE SEQUENCE [LARGE SCALE GENOMIC DNA]</scope>
    <source>
        <strain evidence="1 2">CBS 962.96</strain>
    </source>
</reference>
<evidence type="ECO:0000313" key="1">
    <source>
        <dbReference type="EMBL" id="THU76626.1"/>
    </source>
</evidence>
<keyword evidence="2" id="KW-1185">Reference proteome</keyword>
<organism evidence="1 2">
    <name type="scientific">Dendrothele bispora (strain CBS 962.96)</name>
    <dbReference type="NCBI Taxonomy" id="1314807"/>
    <lineage>
        <taxon>Eukaryota</taxon>
        <taxon>Fungi</taxon>
        <taxon>Dikarya</taxon>
        <taxon>Basidiomycota</taxon>
        <taxon>Agaricomycotina</taxon>
        <taxon>Agaricomycetes</taxon>
        <taxon>Agaricomycetidae</taxon>
        <taxon>Agaricales</taxon>
        <taxon>Agaricales incertae sedis</taxon>
        <taxon>Dendrothele</taxon>
    </lineage>
</organism>
<evidence type="ECO:0000313" key="2">
    <source>
        <dbReference type="Proteomes" id="UP000297245"/>
    </source>
</evidence>
<sequence>MELGCPTPRSGILGHHKLHCQPWDVPSPIISPGIFLVPLSVLGHPRQKWQNILNWDVPGYSPWDFPNGGVPEHKAGGRRFAQGHICIVCAYKTHICAYNSRVTMTRLCSGRCTFSKRHEDREDIGFEDAAG</sequence>
<dbReference type="EMBL" id="ML180798">
    <property type="protein sequence ID" value="THU76626.1"/>
    <property type="molecule type" value="Genomic_DNA"/>
</dbReference>
<proteinExistence type="predicted"/>
<dbReference type="Proteomes" id="UP000297245">
    <property type="component" value="Unassembled WGS sequence"/>
</dbReference>
<gene>
    <name evidence="1" type="ORF">K435DRAFT_813223</name>
</gene>
<name>A0A4S8KLZ2_DENBC</name>
<protein>
    <submittedName>
        <fullName evidence="1">Uncharacterized protein</fullName>
    </submittedName>
</protein>
<accession>A0A4S8KLZ2</accession>
<dbReference type="AlphaFoldDB" id="A0A4S8KLZ2"/>